<proteinExistence type="predicted"/>
<dbReference type="InterPro" id="IPR021147">
    <property type="entry name" value="DUF697"/>
</dbReference>
<dbReference type="AlphaFoldDB" id="A0A1M7YP87"/>
<dbReference type="EMBL" id="FRFG01000003">
    <property type="protein sequence ID" value="SHO54453.1"/>
    <property type="molecule type" value="Genomic_DNA"/>
</dbReference>
<evidence type="ECO:0008006" key="8">
    <source>
        <dbReference type="Google" id="ProtNLM"/>
    </source>
</evidence>
<evidence type="ECO:0000313" key="6">
    <source>
        <dbReference type="EMBL" id="SHO54453.1"/>
    </source>
</evidence>
<evidence type="ECO:0000256" key="5">
    <source>
        <dbReference type="SAM" id="MobiDB-lite"/>
    </source>
</evidence>
<gene>
    <name evidence="6" type="ORF">VQ7734_00167</name>
</gene>
<organism evidence="6 7">
    <name type="scientific">Vibrio quintilis</name>
    <dbReference type="NCBI Taxonomy" id="1117707"/>
    <lineage>
        <taxon>Bacteria</taxon>
        <taxon>Pseudomonadati</taxon>
        <taxon>Pseudomonadota</taxon>
        <taxon>Gammaproteobacteria</taxon>
        <taxon>Vibrionales</taxon>
        <taxon>Vibrionaceae</taxon>
        <taxon>Vibrio</taxon>
    </lineage>
</organism>
<dbReference type="OrthoDB" id="980719at2"/>
<evidence type="ECO:0000256" key="4">
    <source>
        <dbReference type="ARBA" id="ARBA00023136"/>
    </source>
</evidence>
<feature type="compositionally biased region" description="Basic and acidic residues" evidence="5">
    <location>
        <begin position="1"/>
        <end position="24"/>
    </location>
</feature>
<keyword evidence="3" id="KW-1133">Transmembrane helix</keyword>
<protein>
    <recommendedName>
        <fullName evidence="8">DUF697 domain-containing protein</fullName>
    </recommendedName>
</protein>
<name>A0A1M7YP87_9VIBR</name>
<dbReference type="Proteomes" id="UP000184600">
    <property type="component" value="Unassembled WGS sequence"/>
</dbReference>
<keyword evidence="4" id="KW-0472">Membrane</keyword>
<sequence length="202" mass="21148">MREPQKKTTAQEEKAAAATPEKEAAAGPAEEVTEQPPVDLEACKAKAEKIVEKYSKWSLATGLIPAPAIDLVALTAVQIKMASEICKAFEQSFSEHKLKSILVPLLGAALPQALTTGGVSSTVKAIPVYGTLVGLSTMPLLSAGASYAIGSAFISHFANGGTLLSLNVSSMTDAVKENVQKYKNKNKSDEDVSVADEETAKA</sequence>
<keyword evidence="2" id="KW-0812">Transmembrane</keyword>
<feature type="region of interest" description="Disordered" evidence="5">
    <location>
        <begin position="1"/>
        <end position="38"/>
    </location>
</feature>
<dbReference type="GO" id="GO:0016020">
    <property type="term" value="C:membrane"/>
    <property type="evidence" value="ECO:0007669"/>
    <property type="project" value="UniProtKB-SubCell"/>
</dbReference>
<dbReference type="STRING" id="1117707.VQ7734_00167"/>
<evidence type="ECO:0000256" key="3">
    <source>
        <dbReference type="ARBA" id="ARBA00022989"/>
    </source>
</evidence>
<dbReference type="RefSeq" id="WP_073579364.1">
    <property type="nucleotide sequence ID" value="NZ_AP024898.1"/>
</dbReference>
<keyword evidence="7" id="KW-1185">Reference proteome</keyword>
<comment type="subcellular location">
    <subcellularLocation>
        <location evidence="1">Membrane</location>
        <topology evidence="1">Multi-pass membrane protein</topology>
    </subcellularLocation>
</comment>
<evidence type="ECO:0000313" key="7">
    <source>
        <dbReference type="Proteomes" id="UP000184600"/>
    </source>
</evidence>
<dbReference type="Pfam" id="PF05128">
    <property type="entry name" value="DUF697"/>
    <property type="match status" value="1"/>
</dbReference>
<evidence type="ECO:0000256" key="1">
    <source>
        <dbReference type="ARBA" id="ARBA00004141"/>
    </source>
</evidence>
<reference evidence="7" key="1">
    <citation type="submission" date="2016-12" db="EMBL/GenBank/DDBJ databases">
        <authorList>
            <person name="Rodrigo-Torres L."/>
            <person name="Arahal R.D."/>
            <person name="Lucena T."/>
        </authorList>
    </citation>
    <scope>NUCLEOTIDE SEQUENCE [LARGE SCALE GENOMIC DNA]</scope>
</reference>
<accession>A0A1M7YP87</accession>
<evidence type="ECO:0000256" key="2">
    <source>
        <dbReference type="ARBA" id="ARBA00022692"/>
    </source>
</evidence>